<dbReference type="Gene3D" id="2.60.40.10">
    <property type="entry name" value="Immunoglobulins"/>
    <property type="match status" value="4"/>
</dbReference>
<name>A0A916DSL6_9BACT</name>
<dbReference type="InterPro" id="IPR026444">
    <property type="entry name" value="Secre_tail"/>
</dbReference>
<dbReference type="InterPro" id="IPR013783">
    <property type="entry name" value="Ig-like_fold"/>
</dbReference>
<dbReference type="InterPro" id="IPR000601">
    <property type="entry name" value="PKD_dom"/>
</dbReference>
<dbReference type="EMBL" id="AP026867">
    <property type="protein sequence ID" value="BDS12609.1"/>
    <property type="molecule type" value="Genomic_DNA"/>
</dbReference>
<dbReference type="SUPFAM" id="SSF49299">
    <property type="entry name" value="PKD domain"/>
    <property type="match status" value="1"/>
</dbReference>
<dbReference type="Pfam" id="PF18962">
    <property type="entry name" value="Por_Secre_tail"/>
    <property type="match status" value="1"/>
</dbReference>
<reference evidence="3" key="1">
    <citation type="submission" date="2022-09" db="EMBL/GenBank/DDBJ databases">
        <title>Aureispira anguillicida sp. nov., isolated from Leptocephalus of Japanese eel Anguilla japonica.</title>
        <authorList>
            <person name="Yuasa K."/>
            <person name="Mekata T."/>
            <person name="Ikunari K."/>
        </authorList>
    </citation>
    <scope>NUCLEOTIDE SEQUENCE</scope>
    <source>
        <strain evidence="3">EL160426</strain>
    </source>
</reference>
<feature type="domain" description="PKD" evidence="2">
    <location>
        <begin position="2542"/>
        <end position="2582"/>
    </location>
</feature>
<evidence type="ECO:0000259" key="2">
    <source>
        <dbReference type="PROSITE" id="PS50093"/>
    </source>
</evidence>
<dbReference type="InterPro" id="IPR035986">
    <property type="entry name" value="PKD_dom_sf"/>
</dbReference>
<gene>
    <name evidence="3" type="ORF">AsAng_0033330</name>
</gene>
<keyword evidence="1" id="KW-0732">Signal</keyword>
<keyword evidence="4" id="KW-1185">Reference proteome</keyword>
<proteinExistence type="predicted"/>
<feature type="chain" id="PRO_5037056701" evidence="1">
    <location>
        <begin position="27"/>
        <end position="3145"/>
    </location>
</feature>
<dbReference type="PROSITE" id="PS50093">
    <property type="entry name" value="PKD"/>
    <property type="match status" value="1"/>
</dbReference>
<dbReference type="KEGG" id="aup:AsAng_0033330"/>
<evidence type="ECO:0000313" key="3">
    <source>
        <dbReference type="EMBL" id="BDS12609.1"/>
    </source>
</evidence>
<dbReference type="NCBIfam" id="TIGR04183">
    <property type="entry name" value="Por_Secre_tail"/>
    <property type="match status" value="1"/>
</dbReference>
<dbReference type="RefSeq" id="WP_264787971.1">
    <property type="nucleotide sequence ID" value="NZ_AP026867.1"/>
</dbReference>
<dbReference type="Proteomes" id="UP001060919">
    <property type="component" value="Chromosome"/>
</dbReference>
<accession>A0A916DSL6</accession>
<sequence length="3145" mass="341564">MKLVFLHKVILISSFFALFFLDNAMAQPCVFSPPIYSVDTAGATKTVICNSNPLTLSTVSPTACPACTYLWSTGDTNAVIFAFTPGLYSVTVTDRTTSTTCVGVSATLDIKSSTLPAPIVAGDPFNICATPTIQNARLEVTNPCVTCSYQWYATSSATGIGGATQTRYATNSPNQYYVQVMDTLGCLEASNILPIGTAAATVPPLTTTTASLCDSNTATLSTINCIGCSYEWHYYDFLPENKLIISGVYDGTRPGNQPKGIELYAIGNIPNLSEYGLSVAPNGTGVAVSPLYTFPGVSLAGGSYIYIAENATEFTNFFGFPPNYTSSIMGDIDGNDAIKLYHNNNPVDLFGDEAYTSADYGCSGQVDTCYDMFHAHRSGWAYRNSNAMPTIAFDSSEWTYGLDSFVVGTTNGFWKTEAFPNGTFNGNSNDTTLDNLIITGVYDGTISTGGGLPIGIELKALNTIPDLSAYNIKVALDGTGGFGTAWSLPAGAVAGGTYIYVSSESVEFTNFFGFPPTTVPGAGVDLDQIDGNDCIALSYGATVIDKFGEETYIGAIPWTYTDGWVYRINGDSVNGGTFDINEWNIRPESFLPTNEVFGSKKIPIQTYTSNAAGNVLQVIAGADSSVYTTNITGHYTVEVQYPNSCIVESGTVLIDTSIFNPMITSEMPNLVGGSSTIISPDTAYLCFGSFVDLYMVGAYSLPPTWSYQWYKNGVLISGATGYNYTTSTAGLFSVEVTNEDGCIAMSNVIRVLSSTNGSNPAVSASSLYLCSESATSTLTTPPCVGCSYAWKTEDGSDPGFGIFDQSSYLVRHKDAPITGGSGARGYFIIVTDDASGCSYSSSIVEIKDTTYPAPMLTASGNTVCSATPIDLSTTPCAGCNYIWKIDSSGSFITYDSTQQYTFQIDSVGQYRVEVLYPNGCRTSFSNTIEATFQTVNANIITDSTSICNGHSVIIEALPDSGATCPGCSYQFLRDGVRMQITTPEDQQEISLAGDYQVIVTNAENCADTSDVPVKFTEVNIATSIRQSAKKICSSTSSVLLEVDSCIGCSYQWKIGDSTTLNNSTDTFYIVTGYSEAETYKIEVEKLGCIVIDSVVLDTVEERTIAIDINPLVSATPTICNGSAVQLVDTCQTCIDSNYYQYQWFYNGDSIAGASFESYQVDTSGTYYVAIVDTNGCEATSNSIIVQEFSPPIGFSLDFSALGPALPVTYGTFNLDDHLLPISLRNQGGYSSLTAGGAIVGDSINVGLAGSGRHFITYSYTDGNAQGTCVFSTYDTLEVLGAVAMDILNTKQTYLNIPSSEACLHDTLVITLTNFTFVPNEVIFVAGGGNTISVPVAPSLSVFAGVYSGSFSVVVPVGARTGKLTLFDGTNSYISPNFFVIQNPAVTIDLLSTAQPVCSNLDTVDFSGLPIGGVFSAHYVGMPSNPSLMVDSLLLLDSVTGYSSGVQNVMMLYTYTPMYTGTTITCRDSVQDSLLVEIRDVELDSVSYTPIAVSQTSESLANLTLITHPVSARDYPNNYRGTYVLGSSILPSTPIPVGVDTITYEIDNGGCKNASRDPIDIWPAPSLLDSIPTYLCSKDDTVFIQRNINDLEVKYRGQTIYSDALYTYSENINIPIGNPLSPDVRYSERINIMEITTSNGGVDSINYVAPNDTFYFVPSKVTGGATTITIRFKYSRTANFFSGGALVSTENTDYVIAEVTKQFLIEDPAVVAINPVIMADTVFCPENTNHQFLGFPAGGQYYISGTAIGYDSLANNIFNPTSYATGTAYGLTYVYTGQACVDSAYTGIYLPDPFSIAVNPNNGTGEYCATSPNDSIFFSLIPPVLSTVVIDTNSAQFFIGGLQSGTIFSPTQVGPPDVYNVRYVVSDIYGCPQEALDTFIVHNIPNLDISFIDSVYCLNDDTTQIHLSQIDTAGNNNVLTTWLGSGGIGYVQGETVEFTGNGIINGGNNPAMPYFYPMNAGVGVHAIRYVYADSNACMDSINFTVEVLPLPQVYMTTTGGAPLDSFYCENDSIPLYGFPIGTNLTSGYGSDTSILNGILTSLDSADKAFEPFISGTQPGILREVLYYYYEDNNGCRDTARYNVHIRNFTTDPTIAGLPQTVCASDLEIPVWADLHNGYDLDSLGWFTSSFTTGFSQLGATVNTDSIQFYPDSTNIVYANRDVILTFHYSDTSRSCFNATSDTVLVKALPHLTLSEQLVNPIQLTMDLLGSKLSRPPHDTFYHMCETAPEIPIYAYNTTGDYNPFTGLSLRVPDHISSDTGTYVLGRGVQSNMDPVNTAYGYIPALAGYGLDTIRYVYTDTSGCTDSIDHYIFVDSLPNLSFAGLSNYNSSINRYVYCQSDPDTPSISPAPIGVDWTMTFDGQNIGVPSFKLILDTLADPTGYKDYALKYNYIGRIYVSGEVCADSLMDTIQVRPSPPLAWVNVPTSYCMLDSIERLPLSATPYGGQFIDATNNFQVIAGIVGDSLFNPAAQPGKRDIYYYYLDTVSGCDDTIQHTIYVYNKPRISFDINGGCSGSQVEFIPSTAPYGLEYNSVAVDSITKVIWNFGDGVSDTIFNLPDTLVIPIDTHTYAGAGIFYPSLTVVNQGICDTTFMRRIIISPKSTPTDTVPYVQYFDNEDNGWMQESSDTTSINGIVQDSLWQWGAAIGNQINTQGNTVWGTRLAHQPTTYRRNENAWVYSPCFDLTSLDRPMIRLSIWRNTQKNVDGAVLQYHDNVTNTWEVLGKHGKGINWYQGGYVVSAPGYQVNTPTGWTNSSNGWEDARYRLDNIGNDLRQRTDVRFRIAFASSSIISGTKDGFAFDSVKIGNRTRNVLTEHFSGTGYPGIEQIEDQLYYTLFNNLYGRDVSLIQYHLNQYSNDALYLFNGIDNRERKLVYGVSDVNQVRIDGKNLVSKTSDLLGYPHLEHLDIESLKDPYFKLEFVGFPTIQYNSNSKLTTTIRVTALKDLPQALYAVHAVVTEDSLTTVTNHPTVGVMRYMYPDNTGMQFNKNWVAGETFDTTIVINNFNASNHDLTQLQVITFVQNLGSDPKEVYQVQTTRNLTRFAGPVDTLGDVSVEDIEGHPGYEVATLKLYPNPSQQFFNVAFEKALEADYEWQLIDVVGRVLDRGKVESGTELMQVETEGLTAGMYIFIVKNKTVYTQRKVIIQRY</sequence>
<feature type="signal peptide" evidence="1">
    <location>
        <begin position="1"/>
        <end position="26"/>
    </location>
</feature>
<evidence type="ECO:0000256" key="1">
    <source>
        <dbReference type="SAM" id="SignalP"/>
    </source>
</evidence>
<organism evidence="3 4">
    <name type="scientific">Aureispira anguillae</name>
    <dbReference type="NCBI Taxonomy" id="2864201"/>
    <lineage>
        <taxon>Bacteria</taxon>
        <taxon>Pseudomonadati</taxon>
        <taxon>Bacteroidota</taxon>
        <taxon>Saprospiria</taxon>
        <taxon>Saprospirales</taxon>
        <taxon>Saprospiraceae</taxon>
        <taxon>Aureispira</taxon>
    </lineage>
</organism>
<protein>
    <submittedName>
        <fullName evidence="3">T9SS type A sorting domain-containing protein</fullName>
    </submittedName>
</protein>
<evidence type="ECO:0000313" key="4">
    <source>
        <dbReference type="Proteomes" id="UP001060919"/>
    </source>
</evidence>